<name>A0ABY6KG28_9ARAC</name>
<dbReference type="Pfam" id="PF10524">
    <property type="entry name" value="NfI_DNAbd_pre-N"/>
    <property type="match status" value="1"/>
</dbReference>
<evidence type="ECO:0000259" key="9">
    <source>
        <dbReference type="PROSITE" id="PS51080"/>
    </source>
</evidence>
<organism evidence="10 11">
    <name type="scientific">Cordylochernes scorpioides</name>
    <dbReference type="NCBI Taxonomy" id="51811"/>
    <lineage>
        <taxon>Eukaryota</taxon>
        <taxon>Metazoa</taxon>
        <taxon>Ecdysozoa</taxon>
        <taxon>Arthropoda</taxon>
        <taxon>Chelicerata</taxon>
        <taxon>Arachnida</taxon>
        <taxon>Pseudoscorpiones</taxon>
        <taxon>Cheliferoidea</taxon>
        <taxon>Chernetidae</taxon>
        <taxon>Cordylochernes</taxon>
    </lineage>
</organism>
<keyword evidence="4" id="KW-0238">DNA-binding</keyword>
<evidence type="ECO:0000256" key="1">
    <source>
        <dbReference type="ARBA" id="ARBA00004123"/>
    </source>
</evidence>
<feature type="compositionally biased region" description="Basic and acidic residues" evidence="8">
    <location>
        <begin position="14"/>
        <end position="29"/>
    </location>
</feature>
<gene>
    <name evidence="10" type="ORF">LAZ67_5000392</name>
</gene>
<reference evidence="10 11" key="1">
    <citation type="submission" date="2022-01" db="EMBL/GenBank/DDBJ databases">
        <title>A chromosomal length assembly of Cordylochernes scorpioides.</title>
        <authorList>
            <person name="Zeh D."/>
            <person name="Zeh J."/>
        </authorList>
    </citation>
    <scope>NUCLEOTIDE SEQUENCE [LARGE SCALE GENOMIC DNA]</scope>
    <source>
        <strain evidence="10">IN4F17</strain>
        <tissue evidence="10">Whole Body</tissue>
    </source>
</reference>
<evidence type="ECO:0000313" key="11">
    <source>
        <dbReference type="Proteomes" id="UP001235939"/>
    </source>
</evidence>
<keyword evidence="2" id="KW-0235">DNA replication</keyword>
<dbReference type="InterPro" id="IPR000647">
    <property type="entry name" value="CTF/NFI"/>
</dbReference>
<accession>A0ABY6KG28</accession>
<keyword evidence="7" id="KW-0539">Nucleus</keyword>
<dbReference type="PROSITE" id="PS51080">
    <property type="entry name" value="CTF_NFI_2"/>
    <property type="match status" value="1"/>
</dbReference>
<feature type="region of interest" description="Disordered" evidence="8">
    <location>
        <begin position="1"/>
        <end position="80"/>
    </location>
</feature>
<keyword evidence="5" id="KW-0010">Activator</keyword>
<dbReference type="InterPro" id="IPR020604">
    <property type="entry name" value="CTF/NFI_DNA-bd-dom"/>
</dbReference>
<evidence type="ECO:0000256" key="6">
    <source>
        <dbReference type="ARBA" id="ARBA00023163"/>
    </source>
</evidence>
<feature type="compositionally biased region" description="Low complexity" evidence="8">
    <location>
        <begin position="782"/>
        <end position="813"/>
    </location>
</feature>
<keyword evidence="11" id="KW-1185">Reference proteome</keyword>
<dbReference type="PANTHER" id="PTHR11492:SF8">
    <property type="entry name" value="NUCLEAR FACTOR I, ISOFORM B"/>
    <property type="match status" value="1"/>
</dbReference>
<keyword evidence="3" id="KW-0805">Transcription regulation</keyword>
<proteinExistence type="predicted"/>
<evidence type="ECO:0000256" key="4">
    <source>
        <dbReference type="ARBA" id="ARBA00023125"/>
    </source>
</evidence>
<dbReference type="Proteomes" id="UP001235939">
    <property type="component" value="Chromosome 05"/>
</dbReference>
<feature type="domain" description="CTF/NF-I" evidence="9">
    <location>
        <begin position="214"/>
        <end position="394"/>
    </location>
</feature>
<dbReference type="EMBL" id="CP092867">
    <property type="protein sequence ID" value="UYV67374.1"/>
    <property type="molecule type" value="Genomic_DNA"/>
</dbReference>
<evidence type="ECO:0000256" key="8">
    <source>
        <dbReference type="SAM" id="MobiDB-lite"/>
    </source>
</evidence>
<feature type="compositionally biased region" description="Basic and acidic residues" evidence="8">
    <location>
        <begin position="55"/>
        <end position="67"/>
    </location>
</feature>
<comment type="subcellular location">
    <subcellularLocation>
        <location evidence="1">Nucleus</location>
    </subcellularLocation>
</comment>
<protein>
    <submittedName>
        <fullName evidence="10">NFIB</fullName>
    </submittedName>
</protein>
<evidence type="ECO:0000256" key="2">
    <source>
        <dbReference type="ARBA" id="ARBA00022705"/>
    </source>
</evidence>
<feature type="region of interest" description="Disordered" evidence="8">
    <location>
        <begin position="764"/>
        <end position="813"/>
    </location>
</feature>
<evidence type="ECO:0000256" key="7">
    <source>
        <dbReference type="ARBA" id="ARBA00023242"/>
    </source>
</evidence>
<keyword evidence="6" id="KW-0804">Transcription</keyword>
<dbReference type="InterPro" id="IPR003619">
    <property type="entry name" value="MAD_homology1_Dwarfin-type"/>
</dbReference>
<dbReference type="SMART" id="SM00523">
    <property type="entry name" value="DWA"/>
    <property type="match status" value="1"/>
</dbReference>
<dbReference type="InterPro" id="IPR019548">
    <property type="entry name" value="CTF/NFI_DNA-bd_N"/>
</dbReference>
<dbReference type="PANTHER" id="PTHR11492">
    <property type="entry name" value="NUCLEAR FACTOR I"/>
    <property type="match status" value="1"/>
</dbReference>
<sequence>MTQRRGKKTVQIGSEKERRWRNKPDHSNETSKQSLPKIFTEETPPQRTSAYPLTDRQRQEQADHPNDTAENPTRHGNRAAMWPKPCDKFHTFDLTSSRQCSRQQATINFTEATSVYKLYMERLQRQQEYKPRPSFLTELSHNFLTCKKNSNSPVKIVGISMDDDYWWSPDSFRPSEYLPPSNNLYYPPPQAYHCYAPPMPTHSNYFAPSAVPPSSQFETRFQDEFHPFIEALLPHVRSFSYTWFNLQAAKRKYFKKHEKRMNLDEERLFKEELQCERLEVKQKWASRLLGKLRKDITQECREDFVLTITGEKKTLCILSNPDQKGKMRRIDCLRQADKAIPLESTDGERLEKSPECRHPNLCVNPFHINVSVRELDLYLANFILSQESLSGIRDNICDDNENEVENKDNNTIVASGVFTSTELYELSKVSDGGTLWGHTGSIVGQQPPQPLGASNGSLNLVKIEPSNTPGAQYYGSPGEDQGEPRSKRIRAATVEEDKQVAYYSPSSLHSQTSWGSADLDHHTAAVTGSSPHKDPSSFVPVLQQGHKEQYLPEIKLSPKDAIPIPLAAQTKDGDIPANLGLSYAISGSSSPNAYYIHPISSPAPGGKYQENGDTLSDFVNLVCQETQQSAASPTSPRNVWQQLHCLCSGSPGRPLSPAVSRSSMSSPFGREQMFAHIHPLLNGYPNLSPGVISPTSLLSPATTPRTTPIPRWVNPFMNLDENLEFNMMNLIPGSTNPEAESPSIIGGAEAERFFSVVHSTVADGNSVDEVSQPTDNPPPPSSSSNSSSSSSLSSSNHTATKSQPSSSSASSTS</sequence>
<evidence type="ECO:0000313" key="10">
    <source>
        <dbReference type="EMBL" id="UYV67374.1"/>
    </source>
</evidence>
<evidence type="ECO:0000256" key="5">
    <source>
        <dbReference type="ARBA" id="ARBA00023159"/>
    </source>
</evidence>
<evidence type="ECO:0000256" key="3">
    <source>
        <dbReference type="ARBA" id="ARBA00023015"/>
    </source>
</evidence>